<reference evidence="2 3" key="1">
    <citation type="submission" date="2016-08" db="EMBL/GenBank/DDBJ databases">
        <title>Genome sequence of Clavibacter michiganensis subsp. michiganensis strain CASJ007.</title>
        <authorList>
            <person name="Thapa S.P."/>
            <person name="Coaker G."/>
        </authorList>
    </citation>
    <scope>NUCLEOTIDE SEQUENCE [LARGE SCALE GENOMIC DNA]</scope>
    <source>
        <strain evidence="2">CASJ007</strain>
    </source>
</reference>
<gene>
    <name evidence="2" type="ORF">CMMCAS07_09285</name>
</gene>
<proteinExistence type="predicted"/>
<sequence length="134" mass="14622">MPEARSARRALKARWSTITWSGRTSSRIRCTARAVSTGSHSRSSLRASAWKRRVSTMPRRVAAKKPRSASSSPVGWSSALMVPGLDPRPRRRSTRSKPEASTMPAVADPVATTTRSPACCQADASVMRGKRWDA</sequence>
<name>A0A251XNQ4_CLAMM</name>
<evidence type="ECO:0000313" key="2">
    <source>
        <dbReference type="EMBL" id="OUE05132.1"/>
    </source>
</evidence>
<dbReference type="Proteomes" id="UP000195062">
    <property type="component" value="Unassembled WGS sequence"/>
</dbReference>
<evidence type="ECO:0000313" key="3">
    <source>
        <dbReference type="Proteomes" id="UP000195062"/>
    </source>
</evidence>
<dbReference type="AlphaFoldDB" id="A0A251XNQ4"/>
<protein>
    <submittedName>
        <fullName evidence="2">Uncharacterized protein</fullName>
    </submittedName>
</protein>
<feature type="compositionally biased region" description="Low complexity" evidence="1">
    <location>
        <begin position="68"/>
        <end position="78"/>
    </location>
</feature>
<comment type="caution">
    <text evidence="2">The sequence shown here is derived from an EMBL/GenBank/DDBJ whole genome shotgun (WGS) entry which is preliminary data.</text>
</comment>
<feature type="compositionally biased region" description="Polar residues" evidence="1">
    <location>
        <begin position="32"/>
        <end position="46"/>
    </location>
</feature>
<evidence type="ECO:0000256" key="1">
    <source>
        <dbReference type="SAM" id="MobiDB-lite"/>
    </source>
</evidence>
<organism evidence="2 3">
    <name type="scientific">Clavibacter michiganensis subsp. michiganensis</name>
    <dbReference type="NCBI Taxonomy" id="33013"/>
    <lineage>
        <taxon>Bacteria</taxon>
        <taxon>Bacillati</taxon>
        <taxon>Actinomycetota</taxon>
        <taxon>Actinomycetes</taxon>
        <taxon>Micrococcales</taxon>
        <taxon>Microbacteriaceae</taxon>
        <taxon>Clavibacter</taxon>
    </lineage>
</organism>
<feature type="region of interest" description="Disordered" evidence="1">
    <location>
        <begin position="32"/>
        <end position="118"/>
    </location>
</feature>
<dbReference type="EMBL" id="MDHH01000001">
    <property type="protein sequence ID" value="OUE05132.1"/>
    <property type="molecule type" value="Genomic_DNA"/>
</dbReference>
<keyword evidence="3" id="KW-1185">Reference proteome</keyword>
<accession>A0A251XNQ4</accession>